<evidence type="ECO:0000256" key="3">
    <source>
        <dbReference type="ARBA" id="ARBA00022801"/>
    </source>
</evidence>
<proteinExistence type="inferred from homology"/>
<evidence type="ECO:0000256" key="5">
    <source>
        <dbReference type="PROSITE-ProRule" id="PRU01240"/>
    </source>
</evidence>
<evidence type="ECO:0000256" key="6">
    <source>
        <dbReference type="SAM" id="MobiDB-lite"/>
    </source>
</evidence>
<feature type="signal peptide" evidence="8">
    <location>
        <begin position="1"/>
        <end position="42"/>
    </location>
</feature>
<keyword evidence="7" id="KW-1133">Transmembrane helix</keyword>
<evidence type="ECO:0000256" key="4">
    <source>
        <dbReference type="ARBA" id="ARBA00022825"/>
    </source>
</evidence>
<dbReference type="GO" id="GO:0005615">
    <property type="term" value="C:extracellular space"/>
    <property type="evidence" value="ECO:0007669"/>
    <property type="project" value="TreeGrafter"/>
</dbReference>
<gene>
    <name evidence="10" type="ORF">FB474_1081</name>
</gene>
<dbReference type="InterPro" id="IPR050131">
    <property type="entry name" value="Peptidase_S8_subtilisin-like"/>
</dbReference>
<evidence type="ECO:0000259" key="9">
    <source>
        <dbReference type="Pfam" id="PF00082"/>
    </source>
</evidence>
<dbReference type="PROSITE" id="PS51892">
    <property type="entry name" value="SUBTILASE"/>
    <property type="match status" value="1"/>
</dbReference>
<sequence>MSPTTARPTGRRRRALATAAALSLALGATLASALSHAPAAQAAVPAPVALSAADQPTQWWYDAMGYAELHKYGTGKGITVAVIDEPIDPSVPELKGKLASVTTLCPNKAVATGTGAAADHATNVASLIVGTGRGNGGPGVRGIAPDATLRFYALGRGDNDVCNNSFDQTMAQTMDRAVKDGAKIISISLDGGFNQPLFIAALARAERAGVIVVSGTDDQGGVDYPALANGVVSVNFVDRHAKLDPLAAHGTKSAGLVDIAAPGTNMLMGSHRGGRWVSGTCACRGSSLATPLVAGGLAAVWSHFPQATGNQLLQMMVNTPGLTRGSASGGGSGWVYGFRRVGSGFPAVKQSGGGFGWGIFDPADMMYRQPAQFPDVNPVLEISNDDKVLPTWSQVTGKPLPGQGSTATATGTASATSGGAAAAPHSADGGGSPLVWVLGGVVIVLVAAGGVAMAVRRGRSRQAPAEEKALEGSSHGSGI</sequence>
<evidence type="ECO:0000256" key="7">
    <source>
        <dbReference type="SAM" id="Phobius"/>
    </source>
</evidence>
<feature type="transmembrane region" description="Helical" evidence="7">
    <location>
        <begin position="434"/>
        <end position="455"/>
    </location>
</feature>
<feature type="active site" description="Charge relay system" evidence="5">
    <location>
        <position position="84"/>
    </location>
</feature>
<dbReference type="Proteomes" id="UP000319514">
    <property type="component" value="Unassembled WGS sequence"/>
</dbReference>
<evidence type="ECO:0000256" key="2">
    <source>
        <dbReference type="ARBA" id="ARBA00022670"/>
    </source>
</evidence>
<feature type="active site" description="Charge relay system" evidence="5">
    <location>
        <position position="120"/>
    </location>
</feature>
<dbReference type="PANTHER" id="PTHR43806:SF11">
    <property type="entry name" value="CEREVISIN-RELATED"/>
    <property type="match status" value="1"/>
</dbReference>
<dbReference type="PANTHER" id="PTHR43806">
    <property type="entry name" value="PEPTIDASE S8"/>
    <property type="match status" value="1"/>
</dbReference>
<dbReference type="InterPro" id="IPR036852">
    <property type="entry name" value="Peptidase_S8/S53_dom_sf"/>
</dbReference>
<protein>
    <submittedName>
        <fullName evidence="10">Subtilase family protein</fullName>
    </submittedName>
</protein>
<keyword evidence="7" id="KW-0812">Transmembrane</keyword>
<accession>A0A542ZHB6</accession>
<keyword evidence="3 5" id="KW-0378">Hydrolase</keyword>
<dbReference type="OrthoDB" id="3644449at2"/>
<keyword evidence="7" id="KW-0472">Membrane</keyword>
<dbReference type="PRINTS" id="PR00723">
    <property type="entry name" value="SUBTILISIN"/>
</dbReference>
<organism evidence="10 11">
    <name type="scientific">Oryzihumus leptocrescens</name>
    <dbReference type="NCBI Taxonomy" id="297536"/>
    <lineage>
        <taxon>Bacteria</taxon>
        <taxon>Bacillati</taxon>
        <taxon>Actinomycetota</taxon>
        <taxon>Actinomycetes</taxon>
        <taxon>Micrococcales</taxon>
        <taxon>Intrasporangiaceae</taxon>
        <taxon>Oryzihumus</taxon>
    </lineage>
</organism>
<dbReference type="InterPro" id="IPR000209">
    <property type="entry name" value="Peptidase_S8/S53_dom"/>
</dbReference>
<dbReference type="Pfam" id="PF00082">
    <property type="entry name" value="Peptidase_S8"/>
    <property type="match status" value="1"/>
</dbReference>
<keyword evidence="8" id="KW-0732">Signal</keyword>
<dbReference type="AlphaFoldDB" id="A0A542ZHB6"/>
<dbReference type="EMBL" id="VFOQ01000001">
    <property type="protein sequence ID" value="TQL59715.1"/>
    <property type="molecule type" value="Genomic_DNA"/>
</dbReference>
<dbReference type="GO" id="GO:0004252">
    <property type="term" value="F:serine-type endopeptidase activity"/>
    <property type="evidence" value="ECO:0007669"/>
    <property type="project" value="UniProtKB-UniRule"/>
</dbReference>
<dbReference type="Gene3D" id="3.40.50.200">
    <property type="entry name" value="Peptidase S8/S53 domain"/>
    <property type="match status" value="1"/>
</dbReference>
<dbReference type="PROSITE" id="PS51318">
    <property type="entry name" value="TAT"/>
    <property type="match status" value="1"/>
</dbReference>
<name>A0A542ZHB6_9MICO</name>
<comment type="similarity">
    <text evidence="1 5">Belongs to the peptidase S8 family.</text>
</comment>
<dbReference type="RefSeq" id="WP_141787699.1">
    <property type="nucleotide sequence ID" value="NZ_BAAAKX010000004.1"/>
</dbReference>
<keyword evidence="2 5" id="KW-0645">Protease</keyword>
<comment type="caution">
    <text evidence="10">The sequence shown here is derived from an EMBL/GenBank/DDBJ whole genome shotgun (WGS) entry which is preliminary data.</text>
</comment>
<dbReference type="GO" id="GO:0006508">
    <property type="term" value="P:proteolysis"/>
    <property type="evidence" value="ECO:0007669"/>
    <property type="project" value="UniProtKB-KW"/>
</dbReference>
<feature type="region of interest" description="Disordered" evidence="6">
    <location>
        <begin position="457"/>
        <end position="479"/>
    </location>
</feature>
<evidence type="ECO:0000313" key="11">
    <source>
        <dbReference type="Proteomes" id="UP000319514"/>
    </source>
</evidence>
<keyword evidence="4 5" id="KW-0720">Serine protease</keyword>
<reference evidence="10 11" key="1">
    <citation type="submission" date="2019-06" db="EMBL/GenBank/DDBJ databases">
        <title>Sequencing the genomes of 1000 actinobacteria strains.</title>
        <authorList>
            <person name="Klenk H.-P."/>
        </authorList>
    </citation>
    <scope>NUCLEOTIDE SEQUENCE [LARGE SCALE GENOMIC DNA]</scope>
    <source>
        <strain evidence="10 11">DSM 18082</strain>
    </source>
</reference>
<evidence type="ECO:0000256" key="1">
    <source>
        <dbReference type="ARBA" id="ARBA00011073"/>
    </source>
</evidence>
<feature type="compositionally biased region" description="Low complexity" evidence="6">
    <location>
        <begin position="402"/>
        <end position="426"/>
    </location>
</feature>
<feature type="domain" description="Peptidase S8/S53" evidence="9">
    <location>
        <begin position="75"/>
        <end position="320"/>
    </location>
</feature>
<feature type="region of interest" description="Disordered" evidence="6">
    <location>
        <begin position="391"/>
        <end position="426"/>
    </location>
</feature>
<dbReference type="InterPro" id="IPR006311">
    <property type="entry name" value="TAT_signal"/>
</dbReference>
<evidence type="ECO:0000313" key="10">
    <source>
        <dbReference type="EMBL" id="TQL59715.1"/>
    </source>
</evidence>
<dbReference type="InterPro" id="IPR015500">
    <property type="entry name" value="Peptidase_S8_subtilisin-rel"/>
</dbReference>
<feature type="chain" id="PRO_5022184809" evidence="8">
    <location>
        <begin position="43"/>
        <end position="479"/>
    </location>
</feature>
<keyword evidence="11" id="KW-1185">Reference proteome</keyword>
<dbReference type="SUPFAM" id="SSF52743">
    <property type="entry name" value="Subtilisin-like"/>
    <property type="match status" value="1"/>
</dbReference>
<feature type="active site" description="Charge relay system" evidence="5">
    <location>
        <position position="287"/>
    </location>
</feature>
<evidence type="ECO:0000256" key="8">
    <source>
        <dbReference type="SAM" id="SignalP"/>
    </source>
</evidence>